<keyword evidence="3" id="KW-0309">Germination</keyword>
<dbReference type="Proteomes" id="UP001163104">
    <property type="component" value="Chromosome"/>
</dbReference>
<dbReference type="InterPro" id="IPR046953">
    <property type="entry name" value="Spore_GerAC-like_C"/>
</dbReference>
<keyword evidence="5" id="KW-0472">Membrane</keyword>
<keyword evidence="4" id="KW-0732">Signal</keyword>
<organism evidence="10 11">
    <name type="scientific">Cytobacillus firmus</name>
    <name type="common">Bacillus firmus</name>
    <dbReference type="NCBI Taxonomy" id="1399"/>
    <lineage>
        <taxon>Bacteria</taxon>
        <taxon>Bacillati</taxon>
        <taxon>Bacillota</taxon>
        <taxon>Bacilli</taxon>
        <taxon>Bacillales</taxon>
        <taxon>Bacillaceae</taxon>
        <taxon>Cytobacillus</taxon>
    </lineage>
</organism>
<name>A0AA46PLH5_CYTFI</name>
<feature type="domain" description="Spore germination protein N-terminal" evidence="9">
    <location>
        <begin position="25"/>
        <end position="196"/>
    </location>
</feature>
<evidence type="ECO:0000256" key="6">
    <source>
        <dbReference type="ARBA" id="ARBA00023139"/>
    </source>
</evidence>
<dbReference type="RefSeq" id="WP_263599924.1">
    <property type="nucleotide sequence ID" value="NZ_CP107027.1"/>
</dbReference>
<feature type="domain" description="Spore germination GerAC-like C-terminal" evidence="8">
    <location>
        <begin position="231"/>
        <end position="398"/>
    </location>
</feature>
<sequence length="413" mass="47555">MKKYVHLCKYLWLLMMIFLLSGCWDQISIDKRAYVVAVGLDKGEKEDEIKITYLISNPELSKQQGGSDEPPREIISFQTSDIITSKNLANTTIAKDIVYDLLSVMIVSEDFANSGDFIRWIYDATKDREIKRNIPLIVTKEEASKFINENDPKLETRIHKYFNLIVEHGIQTGFIPDSDLHRFFRIAEADADLFLAIYGSAEDEKEGKQKEQFFAGGLQTEGETNKTQFVGAAVFKEGRMIGRLTGEETRLSGLLNNTISKSDILTSFPDPFDERYRIAARIIQKEANDVKMNLKNGELSIDVTVPIYMEILSDHSMVNYAKHSGKRNHLKQYIEERITQKMNDLVAKTQEEYKGEPFGWSLIARRQFSTIPEYEKFDWMKSYPNMKVNVAVKIKFGEFGRQSELPSLEQMRD</sequence>
<evidence type="ECO:0000259" key="8">
    <source>
        <dbReference type="Pfam" id="PF05504"/>
    </source>
</evidence>
<evidence type="ECO:0000256" key="1">
    <source>
        <dbReference type="ARBA" id="ARBA00004635"/>
    </source>
</evidence>
<dbReference type="GO" id="GO:0016020">
    <property type="term" value="C:membrane"/>
    <property type="evidence" value="ECO:0007669"/>
    <property type="project" value="UniProtKB-SubCell"/>
</dbReference>
<dbReference type="AlphaFoldDB" id="A0AA46PLH5"/>
<dbReference type="PROSITE" id="PS51257">
    <property type="entry name" value="PROKAR_LIPOPROTEIN"/>
    <property type="match status" value="1"/>
</dbReference>
<dbReference type="PANTHER" id="PTHR35789:SF1">
    <property type="entry name" value="SPORE GERMINATION PROTEIN B3"/>
    <property type="match status" value="1"/>
</dbReference>
<dbReference type="GO" id="GO:0009847">
    <property type="term" value="P:spore germination"/>
    <property type="evidence" value="ECO:0007669"/>
    <property type="project" value="InterPro"/>
</dbReference>
<keyword evidence="6" id="KW-0564">Palmitate</keyword>
<evidence type="ECO:0000256" key="4">
    <source>
        <dbReference type="ARBA" id="ARBA00022729"/>
    </source>
</evidence>
<reference evidence="10" key="1">
    <citation type="submission" date="2022-10" db="EMBL/GenBank/DDBJ databases">
        <title>Mechanism of multi-heavy metal repair in Cytobacillus Firmus M7.</title>
        <authorList>
            <person name="Li X."/>
            <person name="Yu C."/>
        </authorList>
    </citation>
    <scope>NUCLEOTIDE SEQUENCE</scope>
    <source>
        <strain evidence="10">M7</strain>
    </source>
</reference>
<evidence type="ECO:0000313" key="10">
    <source>
        <dbReference type="EMBL" id="UYG97348.1"/>
    </source>
</evidence>
<evidence type="ECO:0000259" key="9">
    <source>
        <dbReference type="Pfam" id="PF25198"/>
    </source>
</evidence>
<evidence type="ECO:0000256" key="3">
    <source>
        <dbReference type="ARBA" id="ARBA00022544"/>
    </source>
</evidence>
<evidence type="ECO:0000256" key="5">
    <source>
        <dbReference type="ARBA" id="ARBA00023136"/>
    </source>
</evidence>
<dbReference type="Pfam" id="PF05504">
    <property type="entry name" value="Spore_GerAC"/>
    <property type="match status" value="1"/>
</dbReference>
<dbReference type="PANTHER" id="PTHR35789">
    <property type="entry name" value="SPORE GERMINATION PROTEIN B3"/>
    <property type="match status" value="1"/>
</dbReference>
<keyword evidence="7" id="KW-0449">Lipoprotein</keyword>
<evidence type="ECO:0000256" key="2">
    <source>
        <dbReference type="ARBA" id="ARBA00007886"/>
    </source>
</evidence>
<comment type="subcellular location">
    <subcellularLocation>
        <location evidence="1">Membrane</location>
        <topology evidence="1">Lipid-anchor</topology>
    </subcellularLocation>
</comment>
<dbReference type="InterPro" id="IPR008844">
    <property type="entry name" value="Spore_GerAC-like"/>
</dbReference>
<gene>
    <name evidence="10" type="ORF">OD459_10165</name>
</gene>
<proteinExistence type="inferred from homology"/>
<dbReference type="Pfam" id="PF25198">
    <property type="entry name" value="Spore_GerAC_N"/>
    <property type="match status" value="1"/>
</dbReference>
<dbReference type="InterPro" id="IPR038501">
    <property type="entry name" value="Spore_GerAC_C_sf"/>
</dbReference>
<evidence type="ECO:0000256" key="7">
    <source>
        <dbReference type="ARBA" id="ARBA00023288"/>
    </source>
</evidence>
<dbReference type="NCBIfam" id="TIGR02887">
    <property type="entry name" value="spore_ger_x_C"/>
    <property type="match status" value="1"/>
</dbReference>
<comment type="similarity">
    <text evidence="2">Belongs to the GerABKC lipoprotein family.</text>
</comment>
<dbReference type="Gene3D" id="3.30.300.210">
    <property type="entry name" value="Nutrient germinant receptor protein C, domain 3"/>
    <property type="match status" value="1"/>
</dbReference>
<accession>A0AA46PLH5</accession>
<dbReference type="EMBL" id="CP107027">
    <property type="protein sequence ID" value="UYG97348.1"/>
    <property type="molecule type" value="Genomic_DNA"/>
</dbReference>
<evidence type="ECO:0000313" key="11">
    <source>
        <dbReference type="Proteomes" id="UP001163104"/>
    </source>
</evidence>
<protein>
    <submittedName>
        <fullName evidence="10">Ger(X)C family spore germination protein</fullName>
    </submittedName>
</protein>
<dbReference type="InterPro" id="IPR057336">
    <property type="entry name" value="GerAC_N"/>
</dbReference>